<dbReference type="Gene3D" id="3.40.50.1820">
    <property type="entry name" value="alpha/beta hydrolase"/>
    <property type="match status" value="1"/>
</dbReference>
<sequence>MTSPLPPTLRALVRGRRQQPPAGKSTMVGGDGGGGGGGGIVSTMKKPFATASKLLTKARQKSFTANATKPDSEPQPTKPAEAEGEVEAPERPHPVPLYVPNEGDAPDLSAQRSGFSYGLSLEDAVQIESVISRQSSHQDLQASSPLDALPPPSTQQVSASKWREAMHSVWGFLPSFAFSTSSETPDTNLAMPSGNLLEAGAIPSVKKDPGIPDYFMNLSGNVVMLGGYRGSVLRDAETNMMMWIPIKVSVGLRRPTLELGLSSAAEENSEELVYSSDMCTSIGKLVDMDKRFEERVAARRHAKVYAWGYDWRLSLARSSRTLITFLEELCEASSDSGDVPKRGAKVVAHSMGGLVALHALATCKNPRVFEGLMFASTPFCGTPNILGPFRFGDAALFNDTICSPRATFSFRSSFYLLPTDRR</sequence>
<feature type="region of interest" description="Disordered" evidence="1">
    <location>
        <begin position="136"/>
        <end position="155"/>
    </location>
</feature>
<dbReference type="AlphaFoldDB" id="A0A1K0FVR9"/>
<feature type="compositionally biased region" description="Gly residues" evidence="1">
    <location>
        <begin position="29"/>
        <end position="40"/>
    </location>
</feature>
<dbReference type="OrthoDB" id="10250441at2759"/>
<dbReference type="PANTHER" id="PTHR11440">
    <property type="entry name" value="LECITHIN-CHOLESTEROL ACYLTRANSFERASE-RELATED"/>
    <property type="match status" value="1"/>
</dbReference>
<dbReference type="SUPFAM" id="SSF53474">
    <property type="entry name" value="alpha/beta-Hydrolases"/>
    <property type="match status" value="1"/>
</dbReference>
<dbReference type="InterPro" id="IPR029058">
    <property type="entry name" value="AB_hydrolase_fold"/>
</dbReference>
<dbReference type="InterPro" id="IPR003386">
    <property type="entry name" value="LACT/PDAT_acylTrfase"/>
</dbReference>
<gene>
    <name evidence="2" type="ORF">UBRO_20151</name>
</gene>
<proteinExistence type="predicted"/>
<name>A0A1K0FVR9_9BASI</name>
<evidence type="ECO:0000256" key="1">
    <source>
        <dbReference type="SAM" id="MobiDB-lite"/>
    </source>
</evidence>
<dbReference type="Pfam" id="PF02450">
    <property type="entry name" value="LCAT"/>
    <property type="match status" value="1"/>
</dbReference>
<protein>
    <submittedName>
        <fullName evidence="2">Uncharacterized protein</fullName>
    </submittedName>
</protein>
<dbReference type="GO" id="GO:0008374">
    <property type="term" value="F:O-acyltransferase activity"/>
    <property type="evidence" value="ECO:0007669"/>
    <property type="project" value="InterPro"/>
</dbReference>
<dbReference type="Proteomes" id="UP000179920">
    <property type="component" value="Chromosome I"/>
</dbReference>
<organism evidence="2 3">
    <name type="scientific">Ustilago bromivora</name>
    <dbReference type="NCBI Taxonomy" id="307758"/>
    <lineage>
        <taxon>Eukaryota</taxon>
        <taxon>Fungi</taxon>
        <taxon>Dikarya</taxon>
        <taxon>Basidiomycota</taxon>
        <taxon>Ustilaginomycotina</taxon>
        <taxon>Ustilaginomycetes</taxon>
        <taxon>Ustilaginales</taxon>
        <taxon>Ustilaginaceae</taxon>
        <taxon>Ustilago</taxon>
    </lineage>
</organism>
<evidence type="ECO:0000313" key="3">
    <source>
        <dbReference type="Proteomes" id="UP000179920"/>
    </source>
</evidence>
<dbReference type="EMBL" id="LT558117">
    <property type="protein sequence ID" value="SAM62606.1"/>
    <property type="molecule type" value="Genomic_DNA"/>
</dbReference>
<reference evidence="3" key="1">
    <citation type="submission" date="2016-04" db="EMBL/GenBank/DDBJ databases">
        <authorList>
            <person name="Guldener U."/>
            <person name="Guldener U."/>
        </authorList>
    </citation>
    <scope>NUCLEOTIDE SEQUENCE [LARGE SCALE GENOMIC DNA]</scope>
    <source>
        <strain evidence="3">UB2112</strain>
    </source>
</reference>
<accession>A0A1K0FVR9</accession>
<evidence type="ECO:0000313" key="2">
    <source>
        <dbReference type="EMBL" id="SAM62606.1"/>
    </source>
</evidence>
<dbReference type="GO" id="GO:0006629">
    <property type="term" value="P:lipid metabolic process"/>
    <property type="evidence" value="ECO:0007669"/>
    <property type="project" value="InterPro"/>
</dbReference>
<feature type="region of interest" description="Disordered" evidence="1">
    <location>
        <begin position="1"/>
        <end position="111"/>
    </location>
</feature>